<gene>
    <name evidence="1" type="ORF">SAMN02745181_0371</name>
</gene>
<keyword evidence="2" id="KW-1185">Reference proteome</keyword>
<dbReference type="Proteomes" id="UP000184510">
    <property type="component" value="Unassembled WGS sequence"/>
</dbReference>
<dbReference type="EMBL" id="FQYR01000002">
    <property type="protein sequence ID" value="SHI55244.1"/>
    <property type="molecule type" value="Genomic_DNA"/>
</dbReference>
<evidence type="ECO:0000313" key="1">
    <source>
        <dbReference type="EMBL" id="SHI55244.1"/>
    </source>
</evidence>
<organism evidence="1 2">
    <name type="scientific">Rubritalea squalenifaciens DSM 18772</name>
    <dbReference type="NCBI Taxonomy" id="1123071"/>
    <lineage>
        <taxon>Bacteria</taxon>
        <taxon>Pseudomonadati</taxon>
        <taxon>Verrucomicrobiota</taxon>
        <taxon>Verrucomicrobiia</taxon>
        <taxon>Verrucomicrobiales</taxon>
        <taxon>Rubritaleaceae</taxon>
        <taxon>Rubritalea</taxon>
    </lineage>
</organism>
<dbReference type="STRING" id="1123071.SAMN02745181_0371"/>
<dbReference type="AlphaFoldDB" id="A0A1M6C399"/>
<evidence type="ECO:0000313" key="2">
    <source>
        <dbReference type="Proteomes" id="UP000184510"/>
    </source>
</evidence>
<name>A0A1M6C399_9BACT</name>
<dbReference type="RefSeq" id="WP_143157799.1">
    <property type="nucleotide sequence ID" value="NZ_FQYR01000002.1"/>
</dbReference>
<dbReference type="InParanoid" id="A0A1M6C399"/>
<proteinExistence type="predicted"/>
<protein>
    <submittedName>
        <fullName evidence="1">Uncharacterized protein</fullName>
    </submittedName>
</protein>
<accession>A0A1M6C399</accession>
<sequence>MMKGVLYAAGLALVSVLSFQFGVQRAEARIEGSQESKTASGFPDKREAVANLNEAIWLENLLAAKDYDNLRQMADAKIVSNLTAYASTWPDDAERFQEEMSNSEKQLLIVLKRVQDRSFSGKDIVDYEILLQRLRDDQLPVRPIISSAPSE</sequence>
<reference evidence="1 2" key="1">
    <citation type="submission" date="2016-11" db="EMBL/GenBank/DDBJ databases">
        <authorList>
            <person name="Jaros S."/>
            <person name="Januszkiewicz K."/>
            <person name="Wedrychowicz H."/>
        </authorList>
    </citation>
    <scope>NUCLEOTIDE SEQUENCE [LARGE SCALE GENOMIC DNA]</scope>
    <source>
        <strain evidence="1 2">DSM 18772</strain>
    </source>
</reference>